<keyword evidence="6 7" id="KW-0472">Membrane</keyword>
<keyword evidence="2 7" id="KW-0813">Transport</keyword>
<dbReference type="GO" id="GO:0005886">
    <property type="term" value="C:plasma membrane"/>
    <property type="evidence" value="ECO:0007669"/>
    <property type="project" value="UniProtKB-SubCell"/>
</dbReference>
<reference evidence="9" key="1">
    <citation type="submission" date="2021-02" db="EMBL/GenBank/DDBJ databases">
        <title>Natronoglycomyces albus gen. nov., sp. nov, a haloalkaliphilic actinobacterium from a soda solonchak soil.</title>
        <authorList>
            <person name="Sorokin D.Y."/>
            <person name="Khijniak T.V."/>
            <person name="Zakharycheva A.P."/>
            <person name="Boueva O.V."/>
            <person name="Ariskina E.V."/>
            <person name="Hahnke R.L."/>
            <person name="Bunk B."/>
            <person name="Sproer C."/>
            <person name="Schumann P."/>
            <person name="Evtushenko L.I."/>
            <person name="Kublanov I.V."/>
        </authorList>
    </citation>
    <scope>NUCLEOTIDE SEQUENCE</scope>
    <source>
        <strain evidence="9">DSM 106290</strain>
    </source>
</reference>
<feature type="transmembrane region" description="Helical" evidence="7">
    <location>
        <begin position="118"/>
        <end position="138"/>
    </location>
</feature>
<organism evidence="9 10">
    <name type="scientific">Natronoglycomyces albus</name>
    <dbReference type="NCBI Taxonomy" id="2811108"/>
    <lineage>
        <taxon>Bacteria</taxon>
        <taxon>Bacillati</taxon>
        <taxon>Actinomycetota</taxon>
        <taxon>Actinomycetes</taxon>
        <taxon>Glycomycetales</taxon>
        <taxon>Glycomycetaceae</taxon>
        <taxon>Natronoglycomyces</taxon>
    </lineage>
</organism>
<protein>
    <submittedName>
        <fullName evidence="9">Sugar ABC transporter permease</fullName>
    </submittedName>
</protein>
<keyword evidence="5 7" id="KW-1133">Transmembrane helix</keyword>
<evidence type="ECO:0000313" key="9">
    <source>
        <dbReference type="EMBL" id="QSB05972.1"/>
    </source>
</evidence>
<evidence type="ECO:0000256" key="7">
    <source>
        <dbReference type="RuleBase" id="RU363032"/>
    </source>
</evidence>
<dbReference type="Gene3D" id="1.10.3720.10">
    <property type="entry name" value="MetI-like"/>
    <property type="match status" value="1"/>
</dbReference>
<feature type="transmembrane region" description="Helical" evidence="7">
    <location>
        <begin position="270"/>
        <end position="290"/>
    </location>
</feature>
<feature type="transmembrane region" description="Helical" evidence="7">
    <location>
        <begin position="426"/>
        <end position="445"/>
    </location>
</feature>
<dbReference type="AlphaFoldDB" id="A0A895XQI4"/>
<comment type="similarity">
    <text evidence="7">Belongs to the binding-protein-dependent transport system permease family.</text>
</comment>
<feature type="domain" description="ABC transmembrane type-1" evidence="8">
    <location>
        <begin position="232"/>
        <end position="443"/>
    </location>
</feature>
<gene>
    <name evidence="9" type="ORF">JQS30_03330</name>
</gene>
<evidence type="ECO:0000256" key="3">
    <source>
        <dbReference type="ARBA" id="ARBA00022475"/>
    </source>
</evidence>
<dbReference type="GO" id="GO:0055085">
    <property type="term" value="P:transmembrane transport"/>
    <property type="evidence" value="ECO:0007669"/>
    <property type="project" value="InterPro"/>
</dbReference>
<name>A0A895XQI4_9ACTN</name>
<evidence type="ECO:0000256" key="6">
    <source>
        <dbReference type="ARBA" id="ARBA00023136"/>
    </source>
</evidence>
<dbReference type="PANTHER" id="PTHR30193">
    <property type="entry name" value="ABC TRANSPORTER PERMEASE PROTEIN"/>
    <property type="match status" value="1"/>
</dbReference>
<dbReference type="Pfam" id="PF00528">
    <property type="entry name" value="BPD_transp_1"/>
    <property type="match status" value="1"/>
</dbReference>
<proteinExistence type="inferred from homology"/>
<dbReference type="CDD" id="cd06261">
    <property type="entry name" value="TM_PBP2"/>
    <property type="match status" value="1"/>
</dbReference>
<feature type="transmembrane region" description="Helical" evidence="7">
    <location>
        <begin position="365"/>
        <end position="390"/>
    </location>
</feature>
<dbReference type="SUPFAM" id="SSF161098">
    <property type="entry name" value="MetI-like"/>
    <property type="match status" value="1"/>
</dbReference>
<dbReference type="EMBL" id="CP070496">
    <property type="protein sequence ID" value="QSB05972.1"/>
    <property type="molecule type" value="Genomic_DNA"/>
</dbReference>
<comment type="subcellular location">
    <subcellularLocation>
        <location evidence="1 7">Cell membrane</location>
        <topology evidence="1 7">Multi-pass membrane protein</topology>
    </subcellularLocation>
</comment>
<feature type="transmembrane region" description="Helical" evidence="7">
    <location>
        <begin position="6"/>
        <end position="26"/>
    </location>
</feature>
<feature type="transmembrane region" description="Helical" evidence="7">
    <location>
        <begin position="318"/>
        <end position="341"/>
    </location>
</feature>
<feature type="transmembrane region" description="Helical" evidence="7">
    <location>
        <begin position="38"/>
        <end position="57"/>
    </location>
</feature>
<keyword evidence="10" id="KW-1185">Reference proteome</keyword>
<dbReference type="InterPro" id="IPR035906">
    <property type="entry name" value="MetI-like_sf"/>
</dbReference>
<sequence length="455" mass="49196">MPIYPLMLPLFAAAIIIGALIGWAAWRNAELPGSRGAILVGAGAGAGPLLTMYPLQACTFEPGRTNQDIAVGVLAFAAGAAVIAGIMVWIGRALSKPGGVSNLDVDNDSGTFRQGASYALPLLAPTLIVIALFLYWPLFETLRLSTLLTQRGSHVERFVCVDNYTRLLGPTFEWWLYVPLIALAIVATAAWAAKKNEQDSATWLGHLRGWLLLATILAAATSAFGPAYRSVFVTTLILTSGVVVFSLVLGLAIAMLVSQPIRGRGIYRTLLIWPFALSPPIAGILFFVMFDPVAGIVGNFYETLTGLDFPNYRHDPTLARALVIVASVWKTLGFTILFYIAGLQNVSREMLEAARVDGAGPFKRLWYFIIPSLTPITFFLIVTQVTYAFFEVFGTINYLTGGGPSGATTDALTAVWLSQEWIGDGAARSLVLFAMVLAVTAWQFHATGRRVHYGR</sequence>
<dbReference type="InterPro" id="IPR051393">
    <property type="entry name" value="ABC_transporter_permease"/>
</dbReference>
<feature type="transmembrane region" description="Helical" evidence="7">
    <location>
        <begin position="205"/>
        <end position="225"/>
    </location>
</feature>
<evidence type="ECO:0000256" key="1">
    <source>
        <dbReference type="ARBA" id="ARBA00004651"/>
    </source>
</evidence>
<keyword evidence="4 7" id="KW-0812">Transmembrane</keyword>
<evidence type="ECO:0000313" key="10">
    <source>
        <dbReference type="Proteomes" id="UP000662939"/>
    </source>
</evidence>
<evidence type="ECO:0000256" key="5">
    <source>
        <dbReference type="ARBA" id="ARBA00022989"/>
    </source>
</evidence>
<dbReference type="InterPro" id="IPR000515">
    <property type="entry name" value="MetI-like"/>
</dbReference>
<dbReference type="PROSITE" id="PS50928">
    <property type="entry name" value="ABC_TM1"/>
    <property type="match status" value="1"/>
</dbReference>
<dbReference type="RefSeq" id="WP_213171983.1">
    <property type="nucleotide sequence ID" value="NZ_CP070496.1"/>
</dbReference>
<keyword evidence="3" id="KW-1003">Cell membrane</keyword>
<evidence type="ECO:0000256" key="2">
    <source>
        <dbReference type="ARBA" id="ARBA00022448"/>
    </source>
</evidence>
<feature type="transmembrane region" description="Helical" evidence="7">
    <location>
        <begin position="69"/>
        <end position="90"/>
    </location>
</feature>
<accession>A0A895XQI4</accession>
<evidence type="ECO:0000259" key="8">
    <source>
        <dbReference type="PROSITE" id="PS50928"/>
    </source>
</evidence>
<feature type="transmembrane region" description="Helical" evidence="7">
    <location>
        <begin position="231"/>
        <end position="258"/>
    </location>
</feature>
<dbReference type="Proteomes" id="UP000662939">
    <property type="component" value="Chromosome"/>
</dbReference>
<evidence type="ECO:0000256" key="4">
    <source>
        <dbReference type="ARBA" id="ARBA00022692"/>
    </source>
</evidence>
<dbReference type="KEGG" id="nav:JQS30_03330"/>
<dbReference type="PANTHER" id="PTHR30193:SF37">
    <property type="entry name" value="INNER MEMBRANE ABC TRANSPORTER PERMEASE PROTEIN YCJO"/>
    <property type="match status" value="1"/>
</dbReference>
<feature type="transmembrane region" description="Helical" evidence="7">
    <location>
        <begin position="174"/>
        <end position="193"/>
    </location>
</feature>